<dbReference type="InterPro" id="IPR014029">
    <property type="entry name" value="NADH_UbQ_OxRdtase_49kDa_CS"/>
</dbReference>
<dbReference type="InterPro" id="IPR001135">
    <property type="entry name" value="NADH_Q_OxRdtase_suD"/>
</dbReference>
<dbReference type="EMBL" id="CP002629">
    <property type="protein sequence ID" value="AEB09941.1"/>
    <property type="molecule type" value="Genomic_DNA"/>
</dbReference>
<dbReference type="AlphaFoldDB" id="F2NJZ7"/>
<gene>
    <name evidence="7" type="primary">nuoD</name>
    <name evidence="10" type="ordered locus">Desac_2112</name>
</gene>
<keyword evidence="6 7" id="KW-0520">NAD</keyword>
<dbReference type="eggNOG" id="COG0649">
    <property type="taxonomic scope" value="Bacteria"/>
</dbReference>
<organism evidence="10 11">
    <name type="scientific">Desulfobacca acetoxidans (strain ATCC 700848 / DSM 11109 / ASRB2)</name>
    <dbReference type="NCBI Taxonomy" id="880072"/>
    <lineage>
        <taxon>Bacteria</taxon>
        <taxon>Pseudomonadati</taxon>
        <taxon>Thermodesulfobacteriota</taxon>
        <taxon>Desulfobaccia</taxon>
        <taxon>Desulfobaccales</taxon>
        <taxon>Desulfobaccaceae</taxon>
        <taxon>Desulfobacca</taxon>
    </lineage>
</organism>
<feature type="domain" description="NADH-quinone oxidoreductase subunit D" evidence="9">
    <location>
        <begin position="126"/>
        <end position="396"/>
    </location>
</feature>
<dbReference type="InterPro" id="IPR029014">
    <property type="entry name" value="NiFe-Hase_large"/>
</dbReference>
<comment type="catalytic activity">
    <reaction evidence="7">
        <text>a quinone + NADH + 5 H(+)(in) = a quinol + NAD(+) + 4 H(+)(out)</text>
        <dbReference type="Rhea" id="RHEA:57888"/>
        <dbReference type="ChEBI" id="CHEBI:15378"/>
        <dbReference type="ChEBI" id="CHEBI:24646"/>
        <dbReference type="ChEBI" id="CHEBI:57540"/>
        <dbReference type="ChEBI" id="CHEBI:57945"/>
        <dbReference type="ChEBI" id="CHEBI:132124"/>
    </reaction>
</comment>
<comment type="similarity">
    <text evidence="3 7 8">Belongs to the complex I 49 kDa subunit family.</text>
</comment>
<keyword evidence="7" id="KW-0874">Quinone</keyword>
<dbReference type="EC" id="7.1.1.-" evidence="7"/>
<dbReference type="Pfam" id="PF00346">
    <property type="entry name" value="Complex1_49kDa"/>
    <property type="match status" value="1"/>
</dbReference>
<dbReference type="Proteomes" id="UP000000483">
    <property type="component" value="Chromosome"/>
</dbReference>
<dbReference type="InterPro" id="IPR022885">
    <property type="entry name" value="NDH1_su_D/H"/>
</dbReference>
<keyword evidence="11" id="KW-1185">Reference proteome</keyword>
<dbReference type="HOGENOM" id="CLU_015134_1_2_7"/>
<dbReference type="PANTHER" id="PTHR11993:SF10">
    <property type="entry name" value="NADH DEHYDROGENASE [UBIQUINONE] IRON-SULFUR PROTEIN 2, MITOCHONDRIAL"/>
    <property type="match status" value="1"/>
</dbReference>
<evidence type="ECO:0000256" key="8">
    <source>
        <dbReference type="RuleBase" id="RU003685"/>
    </source>
</evidence>
<evidence type="ECO:0000313" key="10">
    <source>
        <dbReference type="EMBL" id="AEB09941.1"/>
    </source>
</evidence>
<keyword evidence="7" id="KW-0997">Cell inner membrane</keyword>
<dbReference type="NCBIfam" id="NF004739">
    <property type="entry name" value="PRK06075.1"/>
    <property type="match status" value="1"/>
</dbReference>
<evidence type="ECO:0000256" key="4">
    <source>
        <dbReference type="ARBA" id="ARBA00022448"/>
    </source>
</evidence>
<dbReference type="STRING" id="880072.Desac_2112"/>
<reference evidence="10 11" key="1">
    <citation type="journal article" date="2011" name="Stand. Genomic Sci.">
        <title>Complete genome sequence of the acetate-degrading sulfate reducer Desulfobacca acetoxidans type strain (ASRB2).</title>
        <authorList>
            <person name="Goker M."/>
            <person name="Teshima H."/>
            <person name="Lapidus A."/>
            <person name="Nolan M."/>
            <person name="Lucas S."/>
            <person name="Hammon N."/>
            <person name="Deshpande S."/>
            <person name="Cheng J.F."/>
            <person name="Tapia R."/>
            <person name="Han C."/>
            <person name="Goodwin L."/>
            <person name="Pitluck S."/>
            <person name="Huntemann M."/>
            <person name="Liolios K."/>
            <person name="Ivanova N."/>
            <person name="Pagani I."/>
            <person name="Mavromatis K."/>
            <person name="Ovchinikova G."/>
            <person name="Pati A."/>
            <person name="Chen A."/>
            <person name="Palaniappan K."/>
            <person name="Land M."/>
            <person name="Hauser L."/>
            <person name="Brambilla E.M."/>
            <person name="Rohde M."/>
            <person name="Spring S."/>
            <person name="Detter J.C."/>
            <person name="Woyke T."/>
            <person name="Bristow J."/>
            <person name="Eisen J.A."/>
            <person name="Markowitz V."/>
            <person name="Hugenholtz P."/>
            <person name="Kyrpides N.C."/>
            <person name="Klenk H.P."/>
        </authorList>
    </citation>
    <scope>NUCLEOTIDE SEQUENCE [LARGE SCALE GENOMIC DNA]</scope>
    <source>
        <strain evidence="11">ATCC 700848 / DSM 11109 / ASRB2</strain>
    </source>
</reference>
<evidence type="ECO:0000256" key="5">
    <source>
        <dbReference type="ARBA" id="ARBA00022967"/>
    </source>
</evidence>
<keyword evidence="10" id="KW-0560">Oxidoreductase</keyword>
<dbReference type="NCBIfam" id="TIGR01962">
    <property type="entry name" value="NuoD"/>
    <property type="match status" value="1"/>
</dbReference>
<reference evidence="11" key="2">
    <citation type="submission" date="2011-03" db="EMBL/GenBank/DDBJ databases">
        <title>The complete genome of Desulfobacca acetoxidans DSM 11109.</title>
        <authorList>
            <consortium name="US DOE Joint Genome Institute (JGI-PGF)"/>
            <person name="Lucas S."/>
            <person name="Copeland A."/>
            <person name="Lapidus A."/>
            <person name="Bruce D."/>
            <person name="Goodwin L."/>
            <person name="Pitluck S."/>
            <person name="Peters L."/>
            <person name="Kyrpides N."/>
            <person name="Mavromatis K."/>
            <person name="Ivanova N."/>
            <person name="Ovchinnikova G."/>
            <person name="Teshima H."/>
            <person name="Detter J.C."/>
            <person name="Han C."/>
            <person name="Land M."/>
            <person name="Hauser L."/>
            <person name="Markowitz V."/>
            <person name="Cheng J.-F."/>
            <person name="Hugenholtz P."/>
            <person name="Woyke T."/>
            <person name="Wu D."/>
            <person name="Spring S."/>
            <person name="Schueler E."/>
            <person name="Brambilla E."/>
            <person name="Klenk H.-P."/>
            <person name="Eisen J.A."/>
        </authorList>
    </citation>
    <scope>NUCLEOTIDE SEQUENCE [LARGE SCALE GENOMIC DNA]</scope>
    <source>
        <strain evidence="11">ATCC 700848 / DSM 11109 / ASRB2</strain>
    </source>
</reference>
<dbReference type="GO" id="GO:0050136">
    <property type="term" value="F:NADH dehydrogenase (quinone) (non-electrogenic) activity"/>
    <property type="evidence" value="ECO:0007669"/>
    <property type="project" value="UniProtKB-UniRule"/>
</dbReference>
<keyword evidence="5 7" id="KW-1278">Translocase</keyword>
<comment type="subcellular location">
    <subcellularLocation>
        <location evidence="7">Cell inner membrane</location>
        <topology evidence="7">Peripheral membrane protein</topology>
        <orientation evidence="7">Cytoplasmic side</orientation>
    </subcellularLocation>
    <subcellularLocation>
        <location evidence="2">Cell membrane</location>
        <topology evidence="2">Peripheral membrane protein</topology>
    </subcellularLocation>
</comment>
<keyword evidence="7" id="KW-0472">Membrane</keyword>
<name>F2NJZ7_DESAR</name>
<protein>
    <recommendedName>
        <fullName evidence="7">NADH-quinone oxidoreductase subunit D</fullName>
        <ecNumber evidence="7">7.1.1.-</ecNumber>
    </recommendedName>
    <alternativeName>
        <fullName evidence="7">NADH dehydrogenase I subunit D</fullName>
    </alternativeName>
    <alternativeName>
        <fullName evidence="7">NDH-1 subunit D</fullName>
    </alternativeName>
</protein>
<evidence type="ECO:0000259" key="9">
    <source>
        <dbReference type="Pfam" id="PF00346"/>
    </source>
</evidence>
<dbReference type="Gene3D" id="1.10.645.10">
    <property type="entry name" value="Cytochrome-c3 Hydrogenase, chain B"/>
    <property type="match status" value="1"/>
</dbReference>
<keyword evidence="7" id="KW-1003">Cell membrane</keyword>
<dbReference type="RefSeq" id="WP_013707050.1">
    <property type="nucleotide sequence ID" value="NC_015388.1"/>
</dbReference>
<comment type="subunit">
    <text evidence="7">NDH-1 is composed of 14 different subunits. Subunits NuoB, C, D, E, F, and G constitute the peripheral sector of the complex.</text>
</comment>
<comment type="function">
    <text evidence="1 7">NDH-1 shuttles electrons from NADH, via FMN and iron-sulfur (Fe-S) centers, to quinones in the respiratory chain. The immediate electron acceptor for the enzyme in this species is believed to be ubiquinone. Couples the redox reaction to proton translocation (for every two electrons transferred, four hydrogen ions are translocated across the cytoplasmic membrane), and thus conserves the redox energy in a proton gradient.</text>
</comment>
<dbReference type="KEGG" id="dao:Desac_2112"/>
<proteinExistence type="inferred from homology"/>
<dbReference type="OrthoDB" id="9801496at2"/>
<evidence type="ECO:0000256" key="2">
    <source>
        <dbReference type="ARBA" id="ARBA00004202"/>
    </source>
</evidence>
<dbReference type="PANTHER" id="PTHR11993">
    <property type="entry name" value="NADH-UBIQUINONE OXIDOREDUCTASE 49 KDA SUBUNIT"/>
    <property type="match status" value="1"/>
</dbReference>
<evidence type="ECO:0000313" key="11">
    <source>
        <dbReference type="Proteomes" id="UP000000483"/>
    </source>
</evidence>
<dbReference type="PROSITE" id="PS00535">
    <property type="entry name" value="COMPLEX1_49K"/>
    <property type="match status" value="1"/>
</dbReference>
<evidence type="ECO:0000256" key="6">
    <source>
        <dbReference type="ARBA" id="ARBA00023027"/>
    </source>
</evidence>
<keyword evidence="7" id="KW-0830">Ubiquinone</keyword>
<evidence type="ECO:0000256" key="7">
    <source>
        <dbReference type="HAMAP-Rule" id="MF_01358"/>
    </source>
</evidence>
<dbReference type="GO" id="GO:0051287">
    <property type="term" value="F:NAD binding"/>
    <property type="evidence" value="ECO:0007669"/>
    <property type="project" value="InterPro"/>
</dbReference>
<keyword evidence="4 7" id="KW-0813">Transport</keyword>
<dbReference type="GO" id="GO:0048038">
    <property type="term" value="F:quinone binding"/>
    <property type="evidence" value="ECO:0007669"/>
    <property type="project" value="UniProtKB-KW"/>
</dbReference>
<dbReference type="GO" id="GO:0005886">
    <property type="term" value="C:plasma membrane"/>
    <property type="evidence" value="ECO:0007669"/>
    <property type="project" value="UniProtKB-SubCell"/>
</dbReference>
<evidence type="ECO:0000256" key="1">
    <source>
        <dbReference type="ARBA" id="ARBA00002378"/>
    </source>
</evidence>
<accession>F2NJZ7</accession>
<dbReference type="SUPFAM" id="SSF56762">
    <property type="entry name" value="HydB/Nqo4-like"/>
    <property type="match status" value="1"/>
</dbReference>
<evidence type="ECO:0000256" key="3">
    <source>
        <dbReference type="ARBA" id="ARBA00005769"/>
    </source>
</evidence>
<sequence length="396" mass="44885">MNSAELAPRTETMLLNLGPQHPSTHGVLRVWLELDGEVIVNADPDIGYLHRGIEKMCENRTYHQCLPLTDRLDYLAGTANNLGYVLAVEKLLGVEVPKRAQYIRVLMAEFTRISSHLFWLGTHGHDLGAMTPLFFAFREREQLMDLFEMAWGGRLFPCYLRIGGLAADLPPGFVEKAWEFVKAFPEKIKDYHNLLTKNRIWIARTKDVGIMTREEAIDWGWSGPMARGSGVDWDIRRDTPYSSYQDFDFVVPLGQNGDTYDRYLVRMEEMVQSNRICRQVLEKLPEGEVNVDDPTVSLPPKEKVYNNIEALINHFLLIERGLTPPAGEVYHAIEAPKGELGFYIISDGSPKPFRVKVRGPSFINLSPTKILAKGRLLSDIIALIGTMDIVLADVDR</sequence>
<dbReference type="HAMAP" id="MF_01358">
    <property type="entry name" value="NDH1_NuoD"/>
    <property type="match status" value="1"/>
</dbReference>